<accession>A0A6C0M0Y7</accession>
<proteinExistence type="predicted"/>
<name>A0A6C0M0Y7_9ZZZZ</name>
<dbReference type="AlphaFoldDB" id="A0A6C0M0Y7"/>
<dbReference type="EMBL" id="MN740631">
    <property type="protein sequence ID" value="QHU36706.1"/>
    <property type="molecule type" value="Genomic_DNA"/>
</dbReference>
<feature type="region of interest" description="Disordered" evidence="1">
    <location>
        <begin position="53"/>
        <end position="73"/>
    </location>
</feature>
<evidence type="ECO:0000313" key="2">
    <source>
        <dbReference type="EMBL" id="QHU36706.1"/>
    </source>
</evidence>
<organism evidence="2">
    <name type="scientific">viral metagenome</name>
    <dbReference type="NCBI Taxonomy" id="1070528"/>
    <lineage>
        <taxon>unclassified sequences</taxon>
        <taxon>metagenomes</taxon>
        <taxon>organismal metagenomes</taxon>
    </lineage>
</organism>
<sequence>MQCNVMQMWIHYIVKKMSRGEGKVRTQRRGAGPKALLRCAALLRSSPARRFYEEEGKVRTQRRGAGNYVPRLK</sequence>
<protein>
    <submittedName>
        <fullName evidence="2">Uncharacterized protein</fullName>
    </submittedName>
</protein>
<evidence type="ECO:0000256" key="1">
    <source>
        <dbReference type="SAM" id="MobiDB-lite"/>
    </source>
</evidence>
<reference evidence="2" key="1">
    <citation type="journal article" date="2020" name="Nature">
        <title>Giant virus diversity and host interactions through global metagenomics.</title>
        <authorList>
            <person name="Schulz F."/>
            <person name="Roux S."/>
            <person name="Paez-Espino D."/>
            <person name="Jungbluth S."/>
            <person name="Walsh D.A."/>
            <person name="Denef V.J."/>
            <person name="McMahon K.D."/>
            <person name="Konstantinidis K.T."/>
            <person name="Eloe-Fadrosh E.A."/>
            <person name="Kyrpides N.C."/>
            <person name="Woyke T."/>
        </authorList>
    </citation>
    <scope>NUCLEOTIDE SEQUENCE</scope>
    <source>
        <strain evidence="2">GVMAG-S-1035124-57</strain>
    </source>
</reference>